<evidence type="ECO:0000313" key="1">
    <source>
        <dbReference type="EMBL" id="KAJ7731326.1"/>
    </source>
</evidence>
<evidence type="ECO:0000313" key="2">
    <source>
        <dbReference type="Proteomes" id="UP001215280"/>
    </source>
</evidence>
<keyword evidence="2" id="KW-1185">Reference proteome</keyword>
<organism evidence="1 2">
    <name type="scientific">Mycena maculata</name>
    <dbReference type="NCBI Taxonomy" id="230809"/>
    <lineage>
        <taxon>Eukaryota</taxon>
        <taxon>Fungi</taxon>
        <taxon>Dikarya</taxon>
        <taxon>Basidiomycota</taxon>
        <taxon>Agaricomycotina</taxon>
        <taxon>Agaricomycetes</taxon>
        <taxon>Agaricomycetidae</taxon>
        <taxon>Agaricales</taxon>
        <taxon>Marasmiineae</taxon>
        <taxon>Mycenaceae</taxon>
        <taxon>Mycena</taxon>
    </lineage>
</organism>
<dbReference type="Proteomes" id="UP001215280">
    <property type="component" value="Unassembled WGS sequence"/>
</dbReference>
<proteinExistence type="predicted"/>
<protein>
    <submittedName>
        <fullName evidence="1">Uncharacterized protein</fullName>
    </submittedName>
</protein>
<dbReference type="EMBL" id="JARJLG010000184">
    <property type="protein sequence ID" value="KAJ7731326.1"/>
    <property type="molecule type" value="Genomic_DNA"/>
</dbReference>
<sequence length="231" mass="26127">MFELFRISDGPGCRRPTRPACERRLTSFSCGSSPVLVPDPYAVVCSASEIVCRFPRPPACPTRSNRILFGSFTRHGVLNNFNEDLRPAGHPLSSPYQRTQIRQRVNLDDYFFHGQRRWGLGKVPVIAMVEPSDRGKNYHCERVIINYQHSSITTFSRFGDAAWFEIAIPGIPLPWSPISCCTSIFLDSSRFLHATGFTTRRPEIEGRNTAEVRRHGVIWGYALVPSLGLAW</sequence>
<name>A0AAD7I0A7_9AGAR</name>
<reference evidence="1" key="1">
    <citation type="submission" date="2023-03" db="EMBL/GenBank/DDBJ databases">
        <title>Massive genome expansion in bonnet fungi (Mycena s.s.) driven by repeated elements and novel gene families across ecological guilds.</title>
        <authorList>
            <consortium name="Lawrence Berkeley National Laboratory"/>
            <person name="Harder C.B."/>
            <person name="Miyauchi S."/>
            <person name="Viragh M."/>
            <person name="Kuo A."/>
            <person name="Thoen E."/>
            <person name="Andreopoulos B."/>
            <person name="Lu D."/>
            <person name="Skrede I."/>
            <person name="Drula E."/>
            <person name="Henrissat B."/>
            <person name="Morin E."/>
            <person name="Kohler A."/>
            <person name="Barry K."/>
            <person name="LaButti K."/>
            <person name="Morin E."/>
            <person name="Salamov A."/>
            <person name="Lipzen A."/>
            <person name="Mereny Z."/>
            <person name="Hegedus B."/>
            <person name="Baldrian P."/>
            <person name="Stursova M."/>
            <person name="Weitz H."/>
            <person name="Taylor A."/>
            <person name="Grigoriev I.V."/>
            <person name="Nagy L.G."/>
            <person name="Martin F."/>
            <person name="Kauserud H."/>
        </authorList>
    </citation>
    <scope>NUCLEOTIDE SEQUENCE</scope>
    <source>
        <strain evidence="1">CBHHK188m</strain>
    </source>
</reference>
<gene>
    <name evidence="1" type="ORF">DFH07DRAFT_153089</name>
</gene>
<comment type="caution">
    <text evidence="1">The sequence shown here is derived from an EMBL/GenBank/DDBJ whole genome shotgun (WGS) entry which is preliminary data.</text>
</comment>
<accession>A0AAD7I0A7</accession>
<dbReference type="AlphaFoldDB" id="A0AAD7I0A7"/>